<organism evidence="2 3">
    <name type="scientific">Nocardioides mesophilus</name>
    <dbReference type="NCBI Taxonomy" id="433659"/>
    <lineage>
        <taxon>Bacteria</taxon>
        <taxon>Bacillati</taxon>
        <taxon>Actinomycetota</taxon>
        <taxon>Actinomycetes</taxon>
        <taxon>Propionibacteriales</taxon>
        <taxon>Nocardioidaceae</taxon>
        <taxon>Nocardioides</taxon>
    </lineage>
</organism>
<proteinExistence type="predicted"/>
<keyword evidence="3" id="KW-1185">Reference proteome</keyword>
<evidence type="ECO:0000313" key="3">
    <source>
        <dbReference type="Proteomes" id="UP000515947"/>
    </source>
</evidence>
<protein>
    <recommendedName>
        <fullName evidence="4">Lipoprotein</fullName>
    </recommendedName>
</protein>
<dbReference type="Proteomes" id="UP000515947">
    <property type="component" value="Chromosome"/>
</dbReference>
<name>A0A7G9RAD4_9ACTN</name>
<evidence type="ECO:0000256" key="1">
    <source>
        <dbReference type="SAM" id="SignalP"/>
    </source>
</evidence>
<dbReference type="RefSeq" id="WP_187578401.1">
    <property type="nucleotide sequence ID" value="NZ_CP060713.1"/>
</dbReference>
<sequence length="157" mass="16297">MRRRPAAAAAAVLLAAALGGCGADATESYCDTVGAQADELQRLSGEAGDPGTDLVGDTLDVFETLRSAAPRDLTDEWDTVVLAWRDLAGALDEAGIDVTQYDASGPRPAGTSRREVDAVRATAEALRSPRVRAAVDGIEQHARDVCKLDLSGSGLGF</sequence>
<gene>
    <name evidence="2" type="ORF">H9L09_19200</name>
</gene>
<accession>A0A7G9RAD4</accession>
<feature type="signal peptide" evidence="1">
    <location>
        <begin position="1"/>
        <end position="25"/>
    </location>
</feature>
<dbReference type="KEGG" id="nmes:H9L09_19200"/>
<evidence type="ECO:0008006" key="4">
    <source>
        <dbReference type="Google" id="ProtNLM"/>
    </source>
</evidence>
<dbReference type="EMBL" id="CP060713">
    <property type="protein sequence ID" value="QNN52559.1"/>
    <property type="molecule type" value="Genomic_DNA"/>
</dbReference>
<feature type="chain" id="PRO_5028805813" description="Lipoprotein" evidence="1">
    <location>
        <begin position="26"/>
        <end position="157"/>
    </location>
</feature>
<reference evidence="2 3" key="1">
    <citation type="submission" date="2020-08" db="EMBL/GenBank/DDBJ databases">
        <title>Genome sequence of Nocardioides mesophilus KACC 16243T.</title>
        <authorList>
            <person name="Hyun D.-W."/>
            <person name="Bae J.-W."/>
        </authorList>
    </citation>
    <scope>NUCLEOTIDE SEQUENCE [LARGE SCALE GENOMIC DNA]</scope>
    <source>
        <strain evidence="2 3">KACC 16243</strain>
    </source>
</reference>
<evidence type="ECO:0000313" key="2">
    <source>
        <dbReference type="EMBL" id="QNN52559.1"/>
    </source>
</evidence>
<dbReference type="AlphaFoldDB" id="A0A7G9RAD4"/>
<dbReference type="PROSITE" id="PS51257">
    <property type="entry name" value="PROKAR_LIPOPROTEIN"/>
    <property type="match status" value="1"/>
</dbReference>
<keyword evidence="1" id="KW-0732">Signal</keyword>